<protein>
    <recommendedName>
        <fullName evidence="5">Abortive phage infection protein</fullName>
    </recommendedName>
</protein>
<evidence type="ECO:0000313" key="2">
    <source>
        <dbReference type="EMBL" id="MDY5146471.1"/>
    </source>
</evidence>
<evidence type="ECO:0008006" key="5">
    <source>
        <dbReference type="Google" id="ProtNLM"/>
    </source>
</evidence>
<sequence>MSSPHTPVVLKIEHVADSHIGVLRRITGFVKMRGLIGLITNESLEANPRHSKRNSITKDILETLLTNPSMMPFYSKGLLIGAGEVVERDRSRYQLEFKCRHREGVLDGGHNLLAIGIALLTEAGIPEKEINKVKVWHDLKECWNRNSSEIEALKAEPSTPTLDALIPVEIISPSDLDTNVDSPSVFNELIPGICANRNQNAQLAAEAVANQRGVFDVLKTELPEKITSEVAWRTNDNGRLDPRFLIALSWVTLGVIPTLSNYGVSPLPGTTAYSYKAEALKRFTLLIEADGATEKTPDGTGRTIVDTYLKSALKMVNEVLACYDLIYKGFRSAYNANNGAFGRISAVKKTSKTNNQTLFSGEEVPYEVPPLGYLMPVVFSLQSLIKVDNKKQILEWILSPTDFYGNPDNLKELIGTLKPIIEMAEWDPQRVGKSGASYSSVKEKARNMVLESLFGKQTLL</sequence>
<dbReference type="Proteomes" id="UP001284901">
    <property type="component" value="Unassembled WGS sequence"/>
</dbReference>
<evidence type="ECO:0000313" key="3">
    <source>
        <dbReference type="Proteomes" id="UP001284901"/>
    </source>
</evidence>
<organism evidence="1 4">
    <name type="scientific">Actinotignum timonense</name>
    <dbReference type="NCBI Taxonomy" id="1870995"/>
    <lineage>
        <taxon>Bacteria</taxon>
        <taxon>Bacillati</taxon>
        <taxon>Actinomycetota</taxon>
        <taxon>Actinomycetes</taxon>
        <taxon>Actinomycetales</taxon>
        <taxon>Actinomycetaceae</taxon>
        <taxon>Actinotignum</taxon>
    </lineage>
</organism>
<evidence type="ECO:0000313" key="1">
    <source>
        <dbReference type="EMBL" id="MDY5141020.1"/>
    </source>
</evidence>
<accession>A0AAW9HL50</accession>
<dbReference type="RefSeq" id="WP_143231829.1">
    <property type="nucleotide sequence ID" value="NZ_CAUPFC010000013.1"/>
</dbReference>
<proteinExistence type="predicted"/>
<name>A0AAW9HL50_9ACTO</name>
<evidence type="ECO:0000313" key="4">
    <source>
        <dbReference type="Proteomes" id="UP001288320"/>
    </source>
</evidence>
<dbReference type="GeneID" id="92813217"/>
<reference evidence="1 3" key="1">
    <citation type="submission" date="2023-10" db="EMBL/GenBank/DDBJ databases">
        <title>Whole Genome based description of the genera Actinobaculum and Actinotignum reveals a complex phylogenetic relationship within the species included in the genus Actinotignum.</title>
        <authorList>
            <person name="Jensen C.S."/>
            <person name="Dargis R."/>
            <person name="Kemp M."/>
            <person name="Christensen J.J."/>
        </authorList>
    </citation>
    <scope>NUCLEOTIDE SEQUENCE</scope>
    <source>
        <strain evidence="2 3">SLA_B089</strain>
        <strain evidence="1">SLA_B245</strain>
    </source>
</reference>
<dbReference type="EMBL" id="JAWNFV010000014">
    <property type="protein sequence ID" value="MDY5141020.1"/>
    <property type="molecule type" value="Genomic_DNA"/>
</dbReference>
<dbReference type="Proteomes" id="UP001288320">
    <property type="component" value="Unassembled WGS sequence"/>
</dbReference>
<dbReference type="AlphaFoldDB" id="A0AAW9HL50"/>
<dbReference type="EMBL" id="JAWNFY010000013">
    <property type="protein sequence ID" value="MDY5146471.1"/>
    <property type="molecule type" value="Genomic_DNA"/>
</dbReference>
<gene>
    <name evidence="1" type="ORF">R6G74_06820</name>
    <name evidence="2" type="ORF">R6P33_05460</name>
</gene>
<keyword evidence="3" id="KW-1185">Reference proteome</keyword>
<comment type="caution">
    <text evidence="1">The sequence shown here is derived from an EMBL/GenBank/DDBJ whole genome shotgun (WGS) entry which is preliminary data.</text>
</comment>